<dbReference type="PROSITE" id="PS52027">
    <property type="entry name" value="ZF_C2HC_C3H"/>
    <property type="match status" value="2"/>
</dbReference>
<feature type="domain" description="UBZ4-type" evidence="9">
    <location>
        <begin position="82"/>
        <end position="109"/>
    </location>
</feature>
<evidence type="ECO:0000256" key="7">
    <source>
        <dbReference type="PROSITE-ProRule" id="PRU01256"/>
    </source>
</evidence>
<accession>A0A132NS31</accession>
<dbReference type="VEuPathDB" id="GiardiaDB:QR46_3111"/>
<dbReference type="PANTHER" id="PTHR13555:SF5">
    <property type="entry name" value="ZINC-FINGER OF A C2HC-TYPE"/>
    <property type="match status" value="1"/>
</dbReference>
<dbReference type="OrthoDB" id="265955at2759"/>
<evidence type="ECO:0000256" key="3">
    <source>
        <dbReference type="ARBA" id="ARBA00022763"/>
    </source>
</evidence>
<dbReference type="Proteomes" id="UP000070089">
    <property type="component" value="Unassembled WGS sequence"/>
</dbReference>
<dbReference type="InterPro" id="IPR006642">
    <property type="entry name" value="Rad18_UBZ4"/>
</dbReference>
<reference evidence="11 12" key="1">
    <citation type="journal article" date="2015" name="Mol. Biochem. Parasitol.">
        <title>Identification of polymorphic genes for use in assemblage B genotyping assays through comparative genomics of multiple assemblage B Giardia duodenalis isolates.</title>
        <authorList>
            <person name="Wielinga C."/>
            <person name="Thompson R.C."/>
            <person name="Monis P."/>
            <person name="Ryan U."/>
        </authorList>
    </citation>
    <scope>NUCLEOTIDE SEQUENCE [LARGE SCALE GENOMIC DNA]</scope>
    <source>
        <strain evidence="11 12">BAH15c1</strain>
    </source>
</reference>
<proteinExistence type="predicted"/>
<keyword evidence="1" id="KW-0479">Metal-binding</keyword>
<feature type="compositionally biased region" description="Polar residues" evidence="8">
    <location>
        <begin position="374"/>
        <end position="391"/>
    </location>
</feature>
<dbReference type="GO" id="GO:0006281">
    <property type="term" value="P:DNA repair"/>
    <property type="evidence" value="ECO:0007669"/>
    <property type="project" value="UniProtKB-KW"/>
</dbReference>
<dbReference type="GO" id="GO:0003677">
    <property type="term" value="F:DNA binding"/>
    <property type="evidence" value="ECO:0007669"/>
    <property type="project" value="InterPro"/>
</dbReference>
<feature type="region of interest" description="Disordered" evidence="8">
    <location>
        <begin position="113"/>
        <end position="194"/>
    </location>
</feature>
<evidence type="ECO:0000256" key="5">
    <source>
        <dbReference type="ARBA" id="ARBA00022833"/>
    </source>
</evidence>
<keyword evidence="3 7" id="KW-0227">DNA damage</keyword>
<evidence type="ECO:0000256" key="6">
    <source>
        <dbReference type="ARBA" id="ARBA00023204"/>
    </source>
</evidence>
<feature type="domain" description="C2HC/C3H-type" evidence="10">
    <location>
        <begin position="330"/>
        <end position="359"/>
    </location>
</feature>
<evidence type="ECO:0000259" key="9">
    <source>
        <dbReference type="PROSITE" id="PS51908"/>
    </source>
</evidence>
<evidence type="ECO:0000256" key="1">
    <source>
        <dbReference type="ARBA" id="ARBA00022723"/>
    </source>
</evidence>
<feature type="compositionally biased region" description="Gly residues" evidence="8">
    <location>
        <begin position="308"/>
        <end position="324"/>
    </location>
</feature>
<comment type="caution">
    <text evidence="11">The sequence shown here is derived from an EMBL/GenBank/DDBJ whole genome shotgun (WGS) entry which is preliminary data.</text>
</comment>
<dbReference type="AlphaFoldDB" id="A0A132NS31"/>
<dbReference type="EMBL" id="JXTI01000094">
    <property type="protein sequence ID" value="KWX12891.1"/>
    <property type="molecule type" value="Genomic_DNA"/>
</dbReference>
<keyword evidence="6 7" id="KW-0234">DNA repair</keyword>
<evidence type="ECO:0000313" key="12">
    <source>
        <dbReference type="Proteomes" id="UP000070089"/>
    </source>
</evidence>
<feature type="region of interest" description="Disordered" evidence="8">
    <location>
        <begin position="374"/>
        <end position="423"/>
    </location>
</feature>
<evidence type="ECO:0000256" key="4">
    <source>
        <dbReference type="ARBA" id="ARBA00022771"/>
    </source>
</evidence>
<sequence>MSMDVPNGLCCRYCGRRWFKHDIQVHEKNCRLKILSTIKVLEGRYHKMHIPAPPEWEPWILPPKVSLAEYNNYASRFYSSTMPECPSCLRKFPITALNEHINECTEDAGRGMGGTMGGGLGSTGGATKRLKASLGPDEGRATQKPKPKPKPQPQPTSGPGIDNKFGGPPVSKQGPDMSARTGGADMKIGGSGKGTYNFDNIEVESGGVDGRVECHRCGRKFAPDRITQHERICNKLKALPDEVDKAADGDTNYARTREPDPSRFKKNGTTGFNKANIVPKALTSSNGDHDHRSPPVKAGSSIAARGKPFGGKPSGGAGPFGGGGGGMNDGRVECRRCGRKFAPDRIDKHESICKNIQNMDPRANNPNLRENMTATSRSSMAGSSTMGTRPSGNMGKSMGPQRGSGGPTRAPPSRSAASGQSKFCGECGSKFASDTAKFCMECGSKR</sequence>
<gene>
    <name evidence="11" type="ORF">QR46_3111</name>
</gene>
<feature type="compositionally biased region" description="Gly residues" evidence="8">
    <location>
        <begin position="113"/>
        <end position="124"/>
    </location>
</feature>
<dbReference type="Gene3D" id="3.30.160.60">
    <property type="entry name" value="Classic Zinc Finger"/>
    <property type="match status" value="2"/>
</dbReference>
<keyword evidence="5" id="KW-0862">Zinc</keyword>
<evidence type="ECO:0000256" key="8">
    <source>
        <dbReference type="SAM" id="MobiDB-lite"/>
    </source>
</evidence>
<dbReference type="InterPro" id="IPR049899">
    <property type="entry name" value="Znf_C2HC_C3H"/>
</dbReference>
<dbReference type="Pfam" id="PF13913">
    <property type="entry name" value="zf-C2HC_2"/>
    <property type="match status" value="3"/>
</dbReference>
<keyword evidence="4 7" id="KW-0863">Zinc-finger</keyword>
<evidence type="ECO:0000259" key="10">
    <source>
        <dbReference type="PROSITE" id="PS52027"/>
    </source>
</evidence>
<keyword evidence="2" id="KW-0677">Repeat</keyword>
<name>A0A132NS31_GIAIN</name>
<feature type="domain" description="C2HC/C3H-type" evidence="10">
    <location>
        <begin position="210"/>
        <end position="239"/>
    </location>
</feature>
<dbReference type="PROSITE" id="PS51908">
    <property type="entry name" value="ZF_UBZ4"/>
    <property type="match status" value="1"/>
</dbReference>
<protein>
    <submittedName>
        <fullName evidence="11">Uncharacterized protein</fullName>
    </submittedName>
</protein>
<dbReference type="PANTHER" id="PTHR13555">
    <property type="entry name" value="C2H2 ZINC FINGER CGI-62-RELATED"/>
    <property type="match status" value="1"/>
</dbReference>
<evidence type="ECO:0000313" key="11">
    <source>
        <dbReference type="EMBL" id="KWX12891.1"/>
    </source>
</evidence>
<dbReference type="InterPro" id="IPR026319">
    <property type="entry name" value="ZC2HC1A/B-like"/>
</dbReference>
<organism evidence="11 12">
    <name type="scientific">Giardia duodenalis assemblage B</name>
    <dbReference type="NCBI Taxonomy" id="1394984"/>
    <lineage>
        <taxon>Eukaryota</taxon>
        <taxon>Metamonada</taxon>
        <taxon>Diplomonadida</taxon>
        <taxon>Hexamitidae</taxon>
        <taxon>Giardiinae</taxon>
        <taxon>Giardia</taxon>
    </lineage>
</organism>
<dbReference type="GO" id="GO:0008270">
    <property type="term" value="F:zinc ion binding"/>
    <property type="evidence" value="ECO:0007669"/>
    <property type="project" value="UniProtKB-KW"/>
</dbReference>
<feature type="region of interest" description="Disordered" evidence="8">
    <location>
        <begin position="251"/>
        <end position="324"/>
    </location>
</feature>
<evidence type="ECO:0000256" key="2">
    <source>
        <dbReference type="ARBA" id="ARBA00022737"/>
    </source>
</evidence>